<accession>A0A8H7XSC7</accession>
<sequence length="1095" mass="124380">MDDICPASPTPSTHDPSPVSYSEISMPSWSGCPSCRHRNPRRNNQTLPEPVSSLPPLPLSAIRWITLYVLDRFTSVINVFGVWRYYPRRPHHDSDSFLSLDDLASKPATFKQLSSSILDGITSYISNLQPTVRLLLQWANNGQTSKSIGQINELVDTVLLAPNFDAQDLIGFDARREHARMDKAIATLGLGAHFRETCVQIWVPSGIPHCPPLPYLVPGLLHRSFTSLITEMFTGPLAKHMHYAPFELWHQSPHTNKSERIFSELYNSDAFLAKNEAIQRRGALPPDDPNCKREKVVAALQIASDATHYTNFGNAKGWPIYVMAGNLSKYICAQPGSGALHHLAYIPSLPDSFKDFASENHPKWKSQSQQLLTHCRRELIHGVWKIILDDDFMHAYRYGIVIKCHDGIERRFYPRIFTYSADYPEKVLLVTIRDKGLCPCPTCLVPKSKLDQLGLKRDKNLRTDNRTVRRYIVEQVALARDAIYRLGHSIKSEVVDRLLKPFSGVPTENAFVARLGLDFNPSDMLTVDLLHEFEIGVWKSLFTHLIRLLYAARGGSDELVTELDRRYRQVLTFGNGTIRNFAKNSSEMKKLAARDFEDLLQCAIPIFEGLFPDPHDRQIAKLLYPTAEWHGLAKMRIHTEGSLKLLDELTFEFGKLMQTAARQRRQAQKQTSTVENGAPAKAPLSRRSMKFNLNTPKFHFLGDYVRHIRNFGTTDSYSTQLSEVAHRLLKSLYKLTNKKDANKQIAQKYSRMMALQSTMPYQQDCMAERAEAAVSGHLQDTHYISKSRNTPVPIFAFMQNDTDPAKKNFLHLLKNHLLGRLTGRTFDGDDTDSLFDDEDRNNLRFINNTMFRVNTMRTYYTTYDMRRAYDTISTRSHPFVMVLSPETEPGAHPFWYASVIGVFHADVQHTGPKSRDCSPKRVEFLWVRWLGVEPGYKSGRKLACLPKIGFVVEDDEFAFGFLDPSLVVRGCHLLPSFVDGRTNELLHTTGPTQARPPQETDDWMNYYVNIFVDCDMLSRYLGIGIGHQEAAGRIQLEEPSDIAEELEAAEDDGPRCPDDMSDDSESDNEDIDSLSANEDFDNDTGDNDDLGFDDL</sequence>
<reference evidence="2" key="1">
    <citation type="submission" date="2021-02" db="EMBL/GenBank/DDBJ databases">
        <title>Psilocybe cubensis genome.</title>
        <authorList>
            <person name="Mckernan K.J."/>
            <person name="Crawford S."/>
            <person name="Trippe A."/>
            <person name="Kane L.T."/>
            <person name="Mclaughlin S."/>
        </authorList>
    </citation>
    <scope>NUCLEOTIDE SEQUENCE [LARGE SCALE GENOMIC DNA]</scope>
    <source>
        <strain evidence="2">MGC-MH-2018</strain>
    </source>
</reference>
<dbReference type="InterPro" id="IPR041078">
    <property type="entry name" value="Plavaka"/>
</dbReference>
<evidence type="ECO:0000256" key="1">
    <source>
        <dbReference type="SAM" id="MobiDB-lite"/>
    </source>
</evidence>
<organism evidence="2">
    <name type="scientific">Psilocybe cubensis</name>
    <name type="common">Psychedelic mushroom</name>
    <name type="synonym">Stropharia cubensis</name>
    <dbReference type="NCBI Taxonomy" id="181762"/>
    <lineage>
        <taxon>Eukaryota</taxon>
        <taxon>Fungi</taxon>
        <taxon>Dikarya</taxon>
        <taxon>Basidiomycota</taxon>
        <taxon>Agaricomycotina</taxon>
        <taxon>Agaricomycetes</taxon>
        <taxon>Agaricomycetidae</taxon>
        <taxon>Agaricales</taxon>
        <taxon>Agaricineae</taxon>
        <taxon>Strophariaceae</taxon>
        <taxon>Psilocybe</taxon>
    </lineage>
</organism>
<proteinExistence type="predicted"/>
<feature type="region of interest" description="Disordered" evidence="1">
    <location>
        <begin position="662"/>
        <end position="683"/>
    </location>
</feature>
<feature type="compositionally biased region" description="Acidic residues" evidence="1">
    <location>
        <begin position="1041"/>
        <end position="1051"/>
    </location>
</feature>
<comment type="caution">
    <text evidence="2">The sequence shown here is derived from an EMBL/GenBank/DDBJ whole genome shotgun (WGS) entry which is preliminary data.</text>
</comment>
<dbReference type="Pfam" id="PF18759">
    <property type="entry name" value="Plavaka"/>
    <property type="match status" value="1"/>
</dbReference>
<protein>
    <submittedName>
        <fullName evidence="2">Uncharacterized protein</fullName>
    </submittedName>
</protein>
<evidence type="ECO:0000313" key="2">
    <source>
        <dbReference type="EMBL" id="KAG5166960.1"/>
    </source>
</evidence>
<gene>
    <name evidence="2" type="ORF">JR316_007297</name>
</gene>
<feature type="region of interest" description="Disordered" evidence="1">
    <location>
        <begin position="1041"/>
        <end position="1095"/>
    </location>
</feature>
<name>A0A8H7XSC7_PSICU</name>
<feature type="compositionally biased region" description="Polar residues" evidence="1">
    <location>
        <begin position="10"/>
        <end position="22"/>
    </location>
</feature>
<dbReference type="EMBL" id="JAFIQS010000007">
    <property type="protein sequence ID" value="KAG5166960.1"/>
    <property type="molecule type" value="Genomic_DNA"/>
</dbReference>
<dbReference type="AlphaFoldDB" id="A0A8H7XSC7"/>
<feature type="compositionally biased region" description="Acidic residues" evidence="1">
    <location>
        <begin position="1059"/>
        <end position="1095"/>
    </location>
</feature>
<feature type="region of interest" description="Disordered" evidence="1">
    <location>
        <begin position="1"/>
        <end position="22"/>
    </location>
</feature>